<evidence type="ECO:0000313" key="3">
    <source>
        <dbReference type="Ensembl" id="ENSCABP00000012674.1"/>
    </source>
</evidence>
<evidence type="ECO:0000256" key="1">
    <source>
        <dbReference type="SAM" id="Phobius"/>
    </source>
</evidence>
<evidence type="ECO:0000259" key="2">
    <source>
        <dbReference type="Pfam" id="PF05699"/>
    </source>
</evidence>
<protein>
    <recommendedName>
        <fullName evidence="2">HAT C-terminal dimerisation domain-containing protein</fullName>
    </recommendedName>
</protein>
<dbReference type="PANTHER" id="PTHR45749">
    <property type="match status" value="1"/>
</dbReference>
<dbReference type="Proteomes" id="UP000694404">
    <property type="component" value="Unplaced"/>
</dbReference>
<dbReference type="OMA" id="DNSHESM"/>
<reference evidence="3" key="1">
    <citation type="submission" date="2025-08" db="UniProtKB">
        <authorList>
            <consortium name="Ensembl"/>
        </authorList>
    </citation>
    <scope>IDENTIFICATION</scope>
</reference>
<dbReference type="AlphaFoldDB" id="A0A8C0GU92"/>
<keyword evidence="1" id="KW-0472">Membrane</keyword>
<dbReference type="InterPro" id="IPR008906">
    <property type="entry name" value="HATC_C_dom"/>
</dbReference>
<dbReference type="GO" id="GO:0046983">
    <property type="term" value="F:protein dimerization activity"/>
    <property type="evidence" value="ECO:0007669"/>
    <property type="project" value="InterPro"/>
</dbReference>
<feature type="transmembrane region" description="Helical" evidence="1">
    <location>
        <begin position="53"/>
        <end position="72"/>
    </location>
</feature>
<dbReference type="GeneTree" id="ENSGT00940000154356"/>
<feature type="domain" description="HAT C-terminal dimerisation" evidence="2">
    <location>
        <begin position="49"/>
        <end position="107"/>
    </location>
</feature>
<organism evidence="3 4">
    <name type="scientific">Chelonoidis abingdonii</name>
    <name type="common">Abingdon island giant tortoise</name>
    <name type="synonym">Testudo abingdonii</name>
    <dbReference type="NCBI Taxonomy" id="106734"/>
    <lineage>
        <taxon>Eukaryota</taxon>
        <taxon>Metazoa</taxon>
        <taxon>Chordata</taxon>
        <taxon>Craniata</taxon>
        <taxon>Vertebrata</taxon>
        <taxon>Euteleostomi</taxon>
        <taxon>Archelosauria</taxon>
        <taxon>Testudinata</taxon>
        <taxon>Testudines</taxon>
        <taxon>Cryptodira</taxon>
        <taxon>Durocryptodira</taxon>
        <taxon>Testudinoidea</taxon>
        <taxon>Testudinidae</taxon>
        <taxon>Chelonoidis</taxon>
    </lineage>
</organism>
<name>A0A8C0GU92_CHEAB</name>
<dbReference type="PANTHER" id="PTHR45749:SF35">
    <property type="entry name" value="AC-LIKE TRANSPOSASE-RELATED"/>
    <property type="match status" value="1"/>
</dbReference>
<dbReference type="Pfam" id="PF05699">
    <property type="entry name" value="Dimer_Tnp_hAT"/>
    <property type="match status" value="1"/>
</dbReference>
<dbReference type="Ensembl" id="ENSCABT00000013891.1">
    <property type="protein sequence ID" value="ENSCABP00000012674.1"/>
    <property type="gene ID" value="ENSCABG00000009484.1"/>
</dbReference>
<proteinExistence type="predicted"/>
<keyword evidence="1" id="KW-1133">Transmembrane helix</keyword>
<evidence type="ECO:0000313" key="4">
    <source>
        <dbReference type="Proteomes" id="UP000694404"/>
    </source>
</evidence>
<accession>A0A8C0GU92</accession>
<reference evidence="3" key="2">
    <citation type="submission" date="2025-09" db="UniProtKB">
        <authorList>
            <consortium name="Ensembl"/>
        </authorList>
    </citation>
    <scope>IDENTIFICATION</scope>
</reference>
<keyword evidence="1" id="KW-0812">Transmembrane</keyword>
<sequence length="151" mass="16688">MQALETVLTHDDMHDIDVSNLSDELKAISRYISAGSTPKAVLEYICTNKMTTLFPNAFVALSILLTLPITVASGERSFSKLKLIKTQLRSTVTEERLVSLAAISVEHDQLPIHFVKSHLPSILISLLDNSHESMLKMISLPWSSSNNSHTS</sequence>
<keyword evidence="4" id="KW-1185">Reference proteome</keyword>